<dbReference type="CDD" id="cd05660">
    <property type="entry name" value="M28_like_PA"/>
    <property type="match status" value="1"/>
</dbReference>
<evidence type="ECO:0000256" key="6">
    <source>
        <dbReference type="ARBA" id="ARBA00022833"/>
    </source>
</evidence>
<dbReference type="PANTHER" id="PTHR12147">
    <property type="entry name" value="METALLOPEPTIDASE M28 FAMILY MEMBER"/>
    <property type="match status" value="1"/>
</dbReference>
<feature type="domain" description="Peptidase M28" evidence="9">
    <location>
        <begin position="318"/>
        <end position="521"/>
    </location>
</feature>
<keyword evidence="4 8" id="KW-0732">Signal</keyword>
<gene>
    <name evidence="10" type="ORF">ACFSKP_08275</name>
</gene>
<evidence type="ECO:0000256" key="8">
    <source>
        <dbReference type="SAM" id="SignalP"/>
    </source>
</evidence>
<keyword evidence="5" id="KW-0378">Hydrolase</keyword>
<evidence type="ECO:0000256" key="4">
    <source>
        <dbReference type="ARBA" id="ARBA00022729"/>
    </source>
</evidence>
<evidence type="ECO:0000259" key="9">
    <source>
        <dbReference type="Pfam" id="PF04389"/>
    </source>
</evidence>
<organism evidence="10 11">
    <name type="scientific">Pontibacter ruber</name>
    <dbReference type="NCBI Taxonomy" id="1343895"/>
    <lineage>
        <taxon>Bacteria</taxon>
        <taxon>Pseudomonadati</taxon>
        <taxon>Bacteroidota</taxon>
        <taxon>Cytophagia</taxon>
        <taxon>Cytophagales</taxon>
        <taxon>Hymenobacteraceae</taxon>
        <taxon>Pontibacter</taxon>
    </lineage>
</organism>
<feature type="chain" id="PRO_5046322863" evidence="8">
    <location>
        <begin position="26"/>
        <end position="567"/>
    </location>
</feature>
<keyword evidence="6" id="KW-0862">Zinc</keyword>
<evidence type="ECO:0000256" key="5">
    <source>
        <dbReference type="ARBA" id="ARBA00022801"/>
    </source>
</evidence>
<dbReference type="InterPro" id="IPR046450">
    <property type="entry name" value="PA_dom_sf"/>
</dbReference>
<dbReference type="Pfam" id="PF04389">
    <property type="entry name" value="Peptidase_M28"/>
    <property type="match status" value="1"/>
</dbReference>
<accession>A0ABW5CXE0</accession>
<reference evidence="11" key="1">
    <citation type="journal article" date="2019" name="Int. J. Syst. Evol. Microbiol.">
        <title>The Global Catalogue of Microorganisms (GCM) 10K type strain sequencing project: providing services to taxonomists for standard genome sequencing and annotation.</title>
        <authorList>
            <consortium name="The Broad Institute Genomics Platform"/>
            <consortium name="The Broad Institute Genome Sequencing Center for Infectious Disease"/>
            <person name="Wu L."/>
            <person name="Ma J."/>
        </authorList>
    </citation>
    <scope>NUCLEOTIDE SEQUENCE [LARGE SCALE GENOMIC DNA]</scope>
    <source>
        <strain evidence="11">CGMCC 4.1782</strain>
    </source>
</reference>
<dbReference type="InterPro" id="IPR045175">
    <property type="entry name" value="M28_fam"/>
</dbReference>
<feature type="signal peptide" evidence="8">
    <location>
        <begin position="1"/>
        <end position="25"/>
    </location>
</feature>
<evidence type="ECO:0000256" key="7">
    <source>
        <dbReference type="SAM" id="MobiDB-lite"/>
    </source>
</evidence>
<dbReference type="SUPFAM" id="SSF52025">
    <property type="entry name" value="PA domain"/>
    <property type="match status" value="1"/>
</dbReference>
<dbReference type="PANTHER" id="PTHR12147:SF56">
    <property type="entry name" value="AMINOPEPTIDASE YDR415C-RELATED"/>
    <property type="match status" value="1"/>
</dbReference>
<dbReference type="Gene3D" id="3.50.30.30">
    <property type="match status" value="1"/>
</dbReference>
<evidence type="ECO:0000256" key="3">
    <source>
        <dbReference type="ARBA" id="ARBA00022723"/>
    </source>
</evidence>
<dbReference type="InterPro" id="IPR007484">
    <property type="entry name" value="Peptidase_M28"/>
</dbReference>
<dbReference type="PROSITE" id="PS51257">
    <property type="entry name" value="PROKAR_LIPOPROTEIN"/>
    <property type="match status" value="1"/>
</dbReference>
<dbReference type="SUPFAM" id="SSF53187">
    <property type="entry name" value="Zn-dependent exopeptidases"/>
    <property type="match status" value="1"/>
</dbReference>
<protein>
    <submittedName>
        <fullName evidence="10">M28 family metallopeptidase</fullName>
    </submittedName>
</protein>
<name>A0ABW5CXE0_9BACT</name>
<feature type="compositionally biased region" description="Low complexity" evidence="7">
    <location>
        <begin position="28"/>
        <end position="48"/>
    </location>
</feature>
<evidence type="ECO:0000256" key="2">
    <source>
        <dbReference type="ARBA" id="ARBA00022670"/>
    </source>
</evidence>
<keyword evidence="3" id="KW-0479">Metal-binding</keyword>
<keyword evidence="2" id="KW-0645">Protease</keyword>
<sequence>MIKRIKSLLPAVLLAGLFSACQSSGGSTQAPETTAETVAAPTSPATPPATLTTESFGKYLREVSADELEGRKPFTSGEKKTLAYLEREFKALGLEPGNGNSFLQEVPMVDVKTTASPTMTIKGKQTFKLEGRKDYVIWTRRTDPTVKLEPSELVFAGFGIVAPEYNWNDYAGLNVKDKVVVVLVNDPGFYAPEGTGFKGKTMTYYGRWTYKFEEAARQGARGCLIIHSTEPAGYGFEVVQNNWNTSKLYLDSRGKETYKCAMEGWLSNEVGQKLLAAAGKDYATLVASAAKPGSKPVPLNMKVSTSMTVKTKYDKSHNFIAKITGFKAPDESIIYTAHWDHLGYGKADATGDSIYNGAVDDASGVAGLLEIAKAFKNQPTPPERSIVFLAVTAEEQGLWGSAYYAENPVFPKEKTVANINMDMLNSYGRTKDIVLFGMGQSELEDYMAEEARKVGRYVAPEPNPEAGLYYRSDHFNFAKIGIPALFIGPGIDDVEKGKEYGKQQLDAFYANYYHKPSDEVHEGYVMEGAVEDLTLLFQVGKRLSATGAWPKWKAGSEFKAVREAYLK</sequence>
<dbReference type="Proteomes" id="UP001597374">
    <property type="component" value="Unassembled WGS sequence"/>
</dbReference>
<dbReference type="EMBL" id="JBHUIM010000001">
    <property type="protein sequence ID" value="MFD2246247.1"/>
    <property type="molecule type" value="Genomic_DNA"/>
</dbReference>
<keyword evidence="1" id="KW-0031">Aminopeptidase</keyword>
<feature type="region of interest" description="Disordered" evidence="7">
    <location>
        <begin position="25"/>
        <end position="48"/>
    </location>
</feature>
<comment type="caution">
    <text evidence="10">The sequence shown here is derived from an EMBL/GenBank/DDBJ whole genome shotgun (WGS) entry which is preliminary data.</text>
</comment>
<evidence type="ECO:0000313" key="11">
    <source>
        <dbReference type="Proteomes" id="UP001597374"/>
    </source>
</evidence>
<dbReference type="RefSeq" id="WP_250427938.1">
    <property type="nucleotide sequence ID" value="NZ_JALPRR010000001.1"/>
</dbReference>
<proteinExistence type="predicted"/>
<keyword evidence="11" id="KW-1185">Reference proteome</keyword>
<evidence type="ECO:0000313" key="10">
    <source>
        <dbReference type="EMBL" id="MFD2246247.1"/>
    </source>
</evidence>
<evidence type="ECO:0000256" key="1">
    <source>
        <dbReference type="ARBA" id="ARBA00022438"/>
    </source>
</evidence>
<dbReference type="Gene3D" id="3.40.630.10">
    <property type="entry name" value="Zn peptidases"/>
    <property type="match status" value="1"/>
</dbReference>